<keyword evidence="3" id="KW-1185">Reference proteome</keyword>
<protein>
    <submittedName>
        <fullName evidence="2">Type IV toxin-antitoxin system AbiEi family antitoxin domain-containing protein</fullName>
    </submittedName>
</protein>
<reference evidence="2 3" key="1">
    <citation type="submission" date="2023-12" db="EMBL/GenBank/DDBJ databases">
        <title>Sinomonas terricola sp. nov, isolated from litchi orchard soil in Guangdong, PR China.</title>
        <authorList>
            <person name="Jiaxin W."/>
            <person name="Yang Z."/>
            <person name="Honghui Z."/>
        </authorList>
    </citation>
    <scope>NUCLEOTIDE SEQUENCE [LARGE SCALE GENOMIC DNA]</scope>
    <source>
        <strain evidence="2 3">JGH33</strain>
    </source>
</reference>
<comment type="caution">
    <text evidence="2">The sequence shown here is derived from an EMBL/GenBank/DDBJ whole genome shotgun (WGS) entry which is preliminary data.</text>
</comment>
<dbReference type="InterPro" id="IPR025159">
    <property type="entry name" value="AbiEi_N"/>
</dbReference>
<organism evidence="2 3">
    <name type="scientific">Sinomonas terricola</name>
    <dbReference type="NCBI Taxonomy" id="3110330"/>
    <lineage>
        <taxon>Bacteria</taxon>
        <taxon>Bacillati</taxon>
        <taxon>Actinomycetota</taxon>
        <taxon>Actinomycetes</taxon>
        <taxon>Micrococcales</taxon>
        <taxon>Micrococcaceae</taxon>
        <taxon>Sinomonas</taxon>
    </lineage>
</organism>
<evidence type="ECO:0000313" key="2">
    <source>
        <dbReference type="EMBL" id="MEA5455937.1"/>
    </source>
</evidence>
<gene>
    <name evidence="2" type="ORF">SPF06_14475</name>
</gene>
<accession>A0ABU5T8U1</accession>
<proteinExistence type="predicted"/>
<dbReference type="Proteomes" id="UP001304769">
    <property type="component" value="Unassembled WGS sequence"/>
</dbReference>
<evidence type="ECO:0000259" key="1">
    <source>
        <dbReference type="Pfam" id="PF13338"/>
    </source>
</evidence>
<name>A0ABU5T8U1_9MICC</name>
<dbReference type="EMBL" id="JAYGGQ010000011">
    <property type="protein sequence ID" value="MEA5455937.1"/>
    <property type="molecule type" value="Genomic_DNA"/>
</dbReference>
<dbReference type="Pfam" id="PF13338">
    <property type="entry name" value="AbiEi_4"/>
    <property type="match status" value="1"/>
</dbReference>
<dbReference type="RefSeq" id="WP_323279826.1">
    <property type="nucleotide sequence ID" value="NZ_JAYGGQ010000011.1"/>
</dbReference>
<feature type="domain" description="AbiEi antitoxin N-terminal" evidence="1">
    <location>
        <begin position="9"/>
        <end position="54"/>
    </location>
</feature>
<sequence length="225" mass="23845">MTVELVGHLADLAGNRWGLVTTARAEAAGISRKQMSRLAALGVIVRVAQGVYRVGKSPATGQGVVVARWLALAGPELPTTADGVPGVVAAGESAALLHGIGLFRPLESEFIVPLRRRTRLADVSLRVQALSPGEVSVVDSVPTLTVERTIADFVERGAEGHVVAGLLRDAIRKRKLRAPEKLAQFLAPQAREYGFPLGDGRALAGSFIDLAGIQPRGWKRAFAHL</sequence>
<evidence type="ECO:0000313" key="3">
    <source>
        <dbReference type="Proteomes" id="UP001304769"/>
    </source>
</evidence>